<dbReference type="InterPro" id="IPR013154">
    <property type="entry name" value="ADH-like_N"/>
</dbReference>
<evidence type="ECO:0000256" key="5">
    <source>
        <dbReference type="ARBA" id="ARBA00023002"/>
    </source>
</evidence>
<keyword evidence="10" id="KW-1185">Reference proteome</keyword>
<dbReference type="InterPro" id="IPR036291">
    <property type="entry name" value="NAD(P)-bd_dom_sf"/>
</dbReference>
<dbReference type="SUPFAM" id="SSF50129">
    <property type="entry name" value="GroES-like"/>
    <property type="match status" value="1"/>
</dbReference>
<dbReference type="PANTHER" id="PTHR43161">
    <property type="entry name" value="SORBITOL DEHYDROGENASE"/>
    <property type="match status" value="1"/>
</dbReference>
<comment type="cofactor">
    <cofactor evidence="1">
        <name>Zn(2+)</name>
        <dbReference type="ChEBI" id="CHEBI:29105"/>
    </cofactor>
</comment>
<reference evidence="9 10" key="1">
    <citation type="submission" date="2016-10" db="EMBL/GenBank/DDBJ databases">
        <authorList>
            <person name="de Groot N.N."/>
        </authorList>
    </citation>
    <scope>NUCLEOTIDE SEQUENCE [LARGE SCALE GENOMIC DNA]</scope>
    <source>
        <strain evidence="9 10">DSM 12992</strain>
    </source>
</reference>
<dbReference type="EMBL" id="FOMG01000027">
    <property type="protein sequence ID" value="SFD25628.1"/>
    <property type="molecule type" value="Genomic_DNA"/>
</dbReference>
<evidence type="ECO:0000259" key="7">
    <source>
        <dbReference type="Pfam" id="PF00107"/>
    </source>
</evidence>
<dbReference type="AlphaFoldDB" id="A0A1I1R0H9"/>
<dbReference type="GO" id="GO:0034079">
    <property type="term" value="P:butanediol biosynthetic process"/>
    <property type="evidence" value="ECO:0007669"/>
    <property type="project" value="TreeGrafter"/>
</dbReference>
<proteinExistence type="inferred from homology"/>
<evidence type="ECO:0000256" key="4">
    <source>
        <dbReference type="ARBA" id="ARBA00022833"/>
    </source>
</evidence>
<feature type="domain" description="Alcohol dehydrogenase-like C-terminal" evidence="7">
    <location>
        <begin position="162"/>
        <end position="295"/>
    </location>
</feature>
<accession>A0A1I1R0H9</accession>
<feature type="domain" description="Alcohol dehydrogenase-like N-terminal" evidence="8">
    <location>
        <begin position="24"/>
        <end position="112"/>
    </location>
</feature>
<keyword evidence="6" id="KW-0472">Membrane</keyword>
<evidence type="ECO:0000256" key="2">
    <source>
        <dbReference type="ARBA" id="ARBA00008072"/>
    </source>
</evidence>
<dbReference type="RefSeq" id="WP_090093473.1">
    <property type="nucleotide sequence ID" value="NZ_FOMG01000027.1"/>
</dbReference>
<dbReference type="OrthoDB" id="9769198at2"/>
<dbReference type="Gene3D" id="3.90.180.10">
    <property type="entry name" value="Medium-chain alcohol dehydrogenases, catalytic domain"/>
    <property type="match status" value="1"/>
</dbReference>
<dbReference type="GO" id="GO:0005737">
    <property type="term" value="C:cytoplasm"/>
    <property type="evidence" value="ECO:0007669"/>
    <property type="project" value="TreeGrafter"/>
</dbReference>
<dbReference type="GO" id="GO:0000721">
    <property type="term" value="F:(R,R)-butanediol dehydrogenase activity"/>
    <property type="evidence" value="ECO:0007669"/>
    <property type="project" value="TreeGrafter"/>
</dbReference>
<dbReference type="GO" id="GO:0046872">
    <property type="term" value="F:metal ion binding"/>
    <property type="evidence" value="ECO:0007669"/>
    <property type="project" value="UniProtKB-KW"/>
</dbReference>
<gene>
    <name evidence="9" type="ORF">SAMN05421842_12752</name>
</gene>
<dbReference type="SUPFAM" id="SSF51735">
    <property type="entry name" value="NAD(P)-binding Rossmann-fold domains"/>
    <property type="match status" value="1"/>
</dbReference>
<dbReference type="PANTHER" id="PTHR43161:SF23">
    <property type="entry name" value="(R,R)-BUTANEDIOL DEHYDROGENASE-RELATED"/>
    <property type="match status" value="1"/>
</dbReference>
<evidence type="ECO:0000259" key="8">
    <source>
        <dbReference type="Pfam" id="PF08240"/>
    </source>
</evidence>
<name>A0A1I1R0H9_9CLOT</name>
<dbReference type="Gene3D" id="3.40.50.720">
    <property type="entry name" value="NAD(P)-binding Rossmann-like Domain"/>
    <property type="match status" value="1"/>
</dbReference>
<evidence type="ECO:0000256" key="1">
    <source>
        <dbReference type="ARBA" id="ARBA00001947"/>
    </source>
</evidence>
<keyword evidence="6" id="KW-0812">Transmembrane</keyword>
<dbReference type="InterPro" id="IPR011032">
    <property type="entry name" value="GroES-like_sf"/>
</dbReference>
<protein>
    <submittedName>
        <fullName evidence="9">L-iditol 2-dehydrogenase</fullName>
    </submittedName>
</protein>
<dbReference type="InterPro" id="IPR013149">
    <property type="entry name" value="ADH-like_C"/>
</dbReference>
<dbReference type="Pfam" id="PF00107">
    <property type="entry name" value="ADH_zinc_N"/>
    <property type="match status" value="1"/>
</dbReference>
<keyword evidence="5" id="KW-0560">Oxidoreductase</keyword>
<keyword evidence="3" id="KW-0479">Metal-binding</keyword>
<dbReference type="Proteomes" id="UP000199263">
    <property type="component" value="Unassembled WGS sequence"/>
</dbReference>
<evidence type="ECO:0000313" key="9">
    <source>
        <dbReference type="EMBL" id="SFD25628.1"/>
    </source>
</evidence>
<keyword evidence="4" id="KW-0862">Zinc</keyword>
<evidence type="ECO:0000313" key="10">
    <source>
        <dbReference type="Proteomes" id="UP000199263"/>
    </source>
</evidence>
<feature type="transmembrane region" description="Helical" evidence="6">
    <location>
        <begin position="154"/>
        <end position="174"/>
    </location>
</feature>
<evidence type="ECO:0000256" key="6">
    <source>
        <dbReference type="SAM" id="Phobius"/>
    </source>
</evidence>
<sequence>MKAAIYNGEKNIILTNKETPVCNDNDILVKNIYASICGSDIAVYFHGEHGHRIIKGQEFGHEMVSKVVTVGKNVKDIKVGDRVYPYPLLARGDPKRAGSLGGFSEYILIPNCELNKQVYKVSDKISSKVACLIEPFTVGTRAARRSNPKQDENAIVFGAGTIGIAAAIALKFFGCKTIMLVDITDFRLEKAKALGFETCNSSKEDLRLKASKIFGQAYNISGMTADVDIFIDAAGASEILDTYQAMGKIESRLVIVGVHHAVRNVDILAMTFSQHSLIGSGGYKPEDVMDVITIMESGKYDIESIITHEFEWENLISAIEIASKVDEALNVIIKY</sequence>
<comment type="similarity">
    <text evidence="2">Belongs to the zinc-containing alcohol dehydrogenase family.</text>
</comment>
<dbReference type="Pfam" id="PF08240">
    <property type="entry name" value="ADH_N"/>
    <property type="match status" value="1"/>
</dbReference>
<dbReference type="STRING" id="119641.SAMN05421842_12752"/>
<organism evidence="9 10">
    <name type="scientific">Clostridium uliginosum</name>
    <dbReference type="NCBI Taxonomy" id="119641"/>
    <lineage>
        <taxon>Bacteria</taxon>
        <taxon>Bacillati</taxon>
        <taxon>Bacillota</taxon>
        <taxon>Clostridia</taxon>
        <taxon>Eubacteriales</taxon>
        <taxon>Clostridiaceae</taxon>
        <taxon>Clostridium</taxon>
    </lineage>
</organism>
<keyword evidence="6" id="KW-1133">Transmembrane helix</keyword>
<evidence type="ECO:0000256" key="3">
    <source>
        <dbReference type="ARBA" id="ARBA00022723"/>
    </source>
</evidence>